<dbReference type="KEGG" id="aol:S58_72340"/>
<feature type="chain" id="PRO_5004062046" evidence="2">
    <location>
        <begin position="29"/>
        <end position="448"/>
    </location>
</feature>
<dbReference type="OrthoDB" id="9775455at2"/>
<evidence type="ECO:0000313" key="5">
    <source>
        <dbReference type="EMBL" id="BAM93198.1"/>
    </source>
</evidence>
<organism evidence="5 6">
    <name type="scientific">Bradyrhizobium oligotrophicum S58</name>
    <dbReference type="NCBI Taxonomy" id="1245469"/>
    <lineage>
        <taxon>Bacteria</taxon>
        <taxon>Pseudomonadati</taxon>
        <taxon>Pseudomonadota</taxon>
        <taxon>Alphaproteobacteria</taxon>
        <taxon>Hyphomicrobiales</taxon>
        <taxon>Nitrobacteraceae</taxon>
        <taxon>Bradyrhizobium</taxon>
    </lineage>
</organism>
<reference evidence="5 6" key="1">
    <citation type="journal article" date="2013" name="Appl. Environ. Microbiol.">
        <title>Genome analysis suggests that the soil oligotrophic bacterium Agromonas oligotrophica (Bradyrhizobium oligotrophicum) is a nitrogen-fixing symbiont of Aeschynomene indica.</title>
        <authorList>
            <person name="Okubo T."/>
            <person name="Fukushima S."/>
            <person name="Itakura M."/>
            <person name="Oshima K."/>
            <person name="Longtonglang A."/>
            <person name="Teaumroong N."/>
            <person name="Mitsui H."/>
            <person name="Hattori M."/>
            <person name="Hattori R."/>
            <person name="Hattori T."/>
            <person name="Minamisawa K."/>
        </authorList>
    </citation>
    <scope>NUCLEOTIDE SEQUENCE [LARGE SCALE GENOMIC DNA]</scope>
    <source>
        <strain evidence="5 6">S58</strain>
    </source>
</reference>
<name>M4ZH95_9BRAD</name>
<evidence type="ECO:0000256" key="1">
    <source>
        <dbReference type="RuleBase" id="RU004003"/>
    </source>
</evidence>
<evidence type="ECO:0000259" key="3">
    <source>
        <dbReference type="Pfam" id="PF00263"/>
    </source>
</evidence>
<protein>
    <submittedName>
        <fullName evidence="5">Outer membrane protein RhcC2</fullName>
    </submittedName>
</protein>
<sequence length="448" mass="47693">MVPFRTSPSAWLTSIVVVLTMLVHCAPASSNARQQVRIYVSQGEMLTLPRPASKVFVAEPAVADVQVAAADRVFVFGKKPGRTTLFALDDSGATVATFRIAIAYDESDLRQLLRAQFADLDVRLSRTPRGAVLSGLVPNADMAEKVRSTCAQFLGADEMLINQLKISGSTQVNLRVRIAEVSRNAVKQLGVNWETAGSAGGFSFGLSSAASGRINTPANGSYSVTAIVDALAQEGLVSILAEPTLTAVSGQKANFLAGGEFPIPVAQGLDRVSIDFRRYGVGLEFTPTVLSDRLINLQVKPEVSELSNEGALIMNGARVPSLITRRAETTVELGSGQSFVIAGLLQNKFNTGLDMLPGLGDLPVLGALFRSTQFRKNESELIIIVTPTIVRPISESARIPVPTDFVGPPSELERIIFGRLGTTRPGAGPIEVPVPGRKLRGDAGFLIE</sequence>
<dbReference type="Pfam" id="PF00263">
    <property type="entry name" value="Secretin"/>
    <property type="match status" value="1"/>
</dbReference>
<keyword evidence="6" id="KW-1185">Reference proteome</keyword>
<dbReference type="RefSeq" id="WP_015670269.1">
    <property type="nucleotide sequence ID" value="NC_020453.1"/>
</dbReference>
<dbReference type="GO" id="GO:0015627">
    <property type="term" value="C:type II protein secretion system complex"/>
    <property type="evidence" value="ECO:0007669"/>
    <property type="project" value="TreeGrafter"/>
</dbReference>
<keyword evidence="2" id="KW-0732">Signal</keyword>
<dbReference type="eggNOG" id="COG4964">
    <property type="taxonomic scope" value="Bacteria"/>
</dbReference>
<evidence type="ECO:0000259" key="4">
    <source>
        <dbReference type="Pfam" id="PF13629"/>
    </source>
</evidence>
<dbReference type="PANTHER" id="PTHR30332:SF17">
    <property type="entry name" value="TYPE IV PILIATION SYSTEM PROTEIN DR_0774-RELATED"/>
    <property type="match status" value="1"/>
</dbReference>
<dbReference type="GeneID" id="301820886"/>
<dbReference type="EMBL" id="AP012603">
    <property type="protein sequence ID" value="BAM93198.1"/>
    <property type="molecule type" value="Genomic_DNA"/>
</dbReference>
<dbReference type="InterPro" id="IPR004846">
    <property type="entry name" value="T2SS/T3SS_dom"/>
</dbReference>
<feature type="domain" description="Pilus formation protein N-terminal" evidence="4">
    <location>
        <begin position="33"/>
        <end position="102"/>
    </location>
</feature>
<dbReference type="Proteomes" id="UP000011841">
    <property type="component" value="Chromosome"/>
</dbReference>
<proteinExistence type="inferred from homology"/>
<dbReference type="STRING" id="1245469.S58_72340"/>
<comment type="similarity">
    <text evidence="1">Belongs to the bacterial secretin family.</text>
</comment>
<accession>M4ZH95</accession>
<feature type="signal peptide" evidence="2">
    <location>
        <begin position="1"/>
        <end position="28"/>
    </location>
</feature>
<dbReference type="PRINTS" id="PR00811">
    <property type="entry name" value="BCTERIALGSPD"/>
</dbReference>
<gene>
    <name evidence="5" type="ORF">S58_72340</name>
</gene>
<dbReference type="InterPro" id="IPR050810">
    <property type="entry name" value="Bact_Secretion_Sys_Channel"/>
</dbReference>
<dbReference type="InterPro" id="IPR032789">
    <property type="entry name" value="T2SS-T3SS_pil_N"/>
</dbReference>
<dbReference type="HOGENOM" id="CLU_017952_2_0_5"/>
<dbReference type="InterPro" id="IPR001775">
    <property type="entry name" value="GspD/PilQ"/>
</dbReference>
<evidence type="ECO:0000256" key="2">
    <source>
        <dbReference type="SAM" id="SignalP"/>
    </source>
</evidence>
<feature type="domain" description="Type II/III secretion system secretin-like" evidence="3">
    <location>
        <begin position="230"/>
        <end position="391"/>
    </location>
</feature>
<dbReference type="PATRIC" id="fig|1245469.3.peg.7394"/>
<dbReference type="GO" id="GO:0009306">
    <property type="term" value="P:protein secretion"/>
    <property type="evidence" value="ECO:0007669"/>
    <property type="project" value="InterPro"/>
</dbReference>
<dbReference type="PANTHER" id="PTHR30332">
    <property type="entry name" value="PROBABLE GENERAL SECRETION PATHWAY PROTEIN D"/>
    <property type="match status" value="1"/>
</dbReference>
<evidence type="ECO:0000313" key="6">
    <source>
        <dbReference type="Proteomes" id="UP000011841"/>
    </source>
</evidence>
<dbReference type="Pfam" id="PF13629">
    <property type="entry name" value="T2SS-T3SS_pil_N"/>
    <property type="match status" value="1"/>
</dbReference>
<dbReference type="AlphaFoldDB" id="M4ZH95"/>